<reference evidence="1 2" key="1">
    <citation type="submission" date="2020-11" db="EMBL/GenBank/DDBJ databases">
        <authorList>
            <person name="Wallbank WR R."/>
            <person name="Pardo Diaz C."/>
            <person name="Kozak K."/>
            <person name="Martin S."/>
            <person name="Jiggins C."/>
            <person name="Moest M."/>
            <person name="Warren A I."/>
            <person name="Generalovic N T."/>
            <person name="Byers J.R.P. K."/>
            <person name="Montejo-Kovacevich G."/>
            <person name="Yen C E."/>
        </authorList>
    </citation>
    <scope>NUCLEOTIDE SEQUENCE [LARGE SCALE GENOMIC DNA]</scope>
</reference>
<dbReference type="InParanoid" id="A0A7R8YNM0"/>
<dbReference type="AlphaFoldDB" id="A0A7R8YNM0"/>
<proteinExistence type="predicted"/>
<organism evidence="1 2">
    <name type="scientific">Hermetia illucens</name>
    <name type="common">Black soldier fly</name>
    <dbReference type="NCBI Taxonomy" id="343691"/>
    <lineage>
        <taxon>Eukaryota</taxon>
        <taxon>Metazoa</taxon>
        <taxon>Ecdysozoa</taxon>
        <taxon>Arthropoda</taxon>
        <taxon>Hexapoda</taxon>
        <taxon>Insecta</taxon>
        <taxon>Pterygota</taxon>
        <taxon>Neoptera</taxon>
        <taxon>Endopterygota</taxon>
        <taxon>Diptera</taxon>
        <taxon>Brachycera</taxon>
        <taxon>Stratiomyomorpha</taxon>
        <taxon>Stratiomyidae</taxon>
        <taxon>Hermetiinae</taxon>
        <taxon>Hermetia</taxon>
    </lineage>
</organism>
<evidence type="ECO:0000313" key="2">
    <source>
        <dbReference type="Proteomes" id="UP000594454"/>
    </source>
</evidence>
<name>A0A7R8YNM0_HERIL</name>
<accession>A0A7R8YNM0</accession>
<gene>
    <name evidence="1" type="ORF">HERILL_LOCUS2985</name>
</gene>
<keyword evidence="2" id="KW-1185">Reference proteome</keyword>
<dbReference type="Proteomes" id="UP000594454">
    <property type="component" value="Chromosome 1"/>
</dbReference>
<protein>
    <submittedName>
        <fullName evidence="1">Uncharacterized protein</fullName>
    </submittedName>
</protein>
<dbReference type="EMBL" id="LR899009">
    <property type="protein sequence ID" value="CAD7079791.1"/>
    <property type="molecule type" value="Genomic_DNA"/>
</dbReference>
<evidence type="ECO:0000313" key="1">
    <source>
        <dbReference type="EMBL" id="CAD7079791.1"/>
    </source>
</evidence>
<sequence>MSTSISGNGKLQLYCSVNQTYQSAYIRIKLFSFLLITQPYKFVKLFKSNVAREPAPLASIEPTDERTYLIAFLTFIKYRKERMSPVITFKTFITLVAFHSINFCKYAYQIIMKTILRTESGMAARHIEAMNHGAFPIERARKYSGCVDWVGFLDEAT</sequence>